<proteinExistence type="predicted"/>
<protein>
    <submittedName>
        <fullName evidence="1">Uncharacterized protein</fullName>
    </submittedName>
</protein>
<gene>
    <name evidence="1" type="ORF">PMEA_00003085</name>
</gene>
<organism evidence="1 2">
    <name type="scientific">Pocillopora meandrina</name>
    <dbReference type="NCBI Taxonomy" id="46732"/>
    <lineage>
        <taxon>Eukaryota</taxon>
        <taxon>Metazoa</taxon>
        <taxon>Cnidaria</taxon>
        <taxon>Anthozoa</taxon>
        <taxon>Hexacorallia</taxon>
        <taxon>Scleractinia</taxon>
        <taxon>Astrocoeniina</taxon>
        <taxon>Pocilloporidae</taxon>
        <taxon>Pocillopora</taxon>
    </lineage>
</organism>
<feature type="non-terminal residue" evidence="1">
    <location>
        <position position="141"/>
    </location>
</feature>
<sequence>MRQPEGDKQFLSALSDLKTVTMYKFIRTMEHTTGVTSSSHTHSSKLKKRLDEAVENASCFVQKYSKITSFLFVTKGRTIETVPNLYDRKYLDTQYNELLGACAKVNTETMTEQATIIVKDTSNQSSCNAFYRKQTCQTNPV</sequence>
<comment type="caution">
    <text evidence="1">The sequence shown here is derived from an EMBL/GenBank/DDBJ whole genome shotgun (WGS) entry which is preliminary data.</text>
</comment>
<keyword evidence="2" id="KW-1185">Reference proteome</keyword>
<dbReference type="EMBL" id="CALNXJ010000011">
    <property type="protein sequence ID" value="CAH3108050.1"/>
    <property type="molecule type" value="Genomic_DNA"/>
</dbReference>
<name>A0AAU9W8F5_9CNID</name>
<accession>A0AAU9W8F5</accession>
<dbReference type="Proteomes" id="UP001159428">
    <property type="component" value="Unassembled WGS sequence"/>
</dbReference>
<evidence type="ECO:0000313" key="1">
    <source>
        <dbReference type="EMBL" id="CAH3108050.1"/>
    </source>
</evidence>
<reference evidence="1 2" key="1">
    <citation type="submission" date="2022-05" db="EMBL/GenBank/DDBJ databases">
        <authorList>
            <consortium name="Genoscope - CEA"/>
            <person name="William W."/>
        </authorList>
    </citation>
    <scope>NUCLEOTIDE SEQUENCE [LARGE SCALE GENOMIC DNA]</scope>
</reference>
<dbReference type="AlphaFoldDB" id="A0AAU9W8F5"/>
<evidence type="ECO:0000313" key="2">
    <source>
        <dbReference type="Proteomes" id="UP001159428"/>
    </source>
</evidence>